<dbReference type="EMBL" id="JACYFG010000039">
    <property type="protein sequence ID" value="MBD5781079.1"/>
    <property type="molecule type" value="Genomic_DNA"/>
</dbReference>
<proteinExistence type="predicted"/>
<keyword evidence="3" id="KW-1185">Reference proteome</keyword>
<sequence>MIEPYTIVTASNDNQMLSDNLLKSKAISSATDVIVQKGYQSASKAYNDAIEKSKTDLIIFTHQDIYLPPNWCSELYKSISILDVNSSKWGVLGVWGVSTSGIHTGFMYCNAFGDKMGQSFESPKEVQTLDEVVLVIRKSSGLRFDNNLHGFHLYGSDLCLTADSMSLKNYVVSAFCVHNSTNYHAFPRDFWSSYKYLRKKWIKKTPIHASCTTITKSMKPMITSIIERNIRRIIKGGAQKPRIRDPKSFYSDVLETQAND</sequence>
<dbReference type="AlphaFoldDB" id="A0A927IIQ5"/>
<dbReference type="Proteomes" id="UP000622317">
    <property type="component" value="Unassembled WGS sequence"/>
</dbReference>
<evidence type="ECO:0000313" key="2">
    <source>
        <dbReference type="EMBL" id="MBD5781079.1"/>
    </source>
</evidence>
<dbReference type="CDD" id="cd00761">
    <property type="entry name" value="Glyco_tranf_GTA_type"/>
    <property type="match status" value="1"/>
</dbReference>
<evidence type="ECO:0000259" key="1">
    <source>
        <dbReference type="Pfam" id="PF13712"/>
    </source>
</evidence>
<name>A0A927IIQ5_9BACT</name>
<dbReference type="SUPFAM" id="SSF53448">
    <property type="entry name" value="Nucleotide-diphospho-sugar transferases"/>
    <property type="match status" value="1"/>
</dbReference>
<comment type="caution">
    <text evidence="2">The sequence shown here is derived from an EMBL/GenBank/DDBJ whole genome shotgun (WGS) entry which is preliminary data.</text>
</comment>
<reference evidence="2" key="1">
    <citation type="submission" date="2020-09" db="EMBL/GenBank/DDBJ databases">
        <title>Pelagicoccus enzymogenes sp. nov. with an EPS production, isolated from marine sediment.</title>
        <authorList>
            <person name="Feng X."/>
        </authorList>
    </citation>
    <scope>NUCLEOTIDE SEQUENCE</scope>
    <source>
        <strain evidence="2">NFK12</strain>
    </source>
</reference>
<dbReference type="Gene3D" id="3.90.550.10">
    <property type="entry name" value="Spore Coat Polysaccharide Biosynthesis Protein SpsA, Chain A"/>
    <property type="match status" value="1"/>
</dbReference>
<dbReference type="Pfam" id="PF13712">
    <property type="entry name" value="Glyco_tranf_2_5"/>
    <property type="match status" value="1"/>
</dbReference>
<organism evidence="2 3">
    <name type="scientific">Pelagicoccus enzymogenes</name>
    <dbReference type="NCBI Taxonomy" id="2773457"/>
    <lineage>
        <taxon>Bacteria</taxon>
        <taxon>Pseudomonadati</taxon>
        <taxon>Verrucomicrobiota</taxon>
        <taxon>Opitutia</taxon>
        <taxon>Puniceicoccales</taxon>
        <taxon>Pelagicoccaceae</taxon>
        <taxon>Pelagicoccus</taxon>
    </lineage>
</organism>
<protein>
    <recommendedName>
        <fullName evidence="1">Streptomycin biosynthesis protein StrF domain-containing protein</fullName>
    </recommendedName>
</protein>
<evidence type="ECO:0000313" key="3">
    <source>
        <dbReference type="Proteomes" id="UP000622317"/>
    </source>
</evidence>
<feature type="domain" description="Streptomycin biosynthesis protein StrF" evidence="1">
    <location>
        <begin position="7"/>
        <end position="180"/>
    </location>
</feature>
<dbReference type="InterPro" id="IPR059123">
    <property type="entry name" value="StrF_dom"/>
</dbReference>
<gene>
    <name evidence="2" type="ORF">IEN85_16390</name>
</gene>
<dbReference type="InterPro" id="IPR029044">
    <property type="entry name" value="Nucleotide-diphossugar_trans"/>
</dbReference>
<accession>A0A927IIQ5</accession>
<dbReference type="RefSeq" id="WP_191618185.1">
    <property type="nucleotide sequence ID" value="NZ_JACYFG010000039.1"/>
</dbReference>